<evidence type="ECO:0000256" key="1">
    <source>
        <dbReference type="PROSITE-ProRule" id="PRU00283"/>
    </source>
</evidence>
<dbReference type="PANTHER" id="PTHR47969:SF9">
    <property type="entry name" value="KINESIN-LIKE PROTEIN"/>
    <property type="match status" value="1"/>
</dbReference>
<dbReference type="InterPro" id="IPR036961">
    <property type="entry name" value="Kinesin_motor_dom_sf"/>
</dbReference>
<dbReference type="GO" id="GO:0007052">
    <property type="term" value="P:mitotic spindle organization"/>
    <property type="evidence" value="ECO:0007669"/>
    <property type="project" value="TreeGrafter"/>
</dbReference>
<dbReference type="GO" id="GO:0007018">
    <property type="term" value="P:microtubule-based movement"/>
    <property type="evidence" value="ECO:0007669"/>
    <property type="project" value="InterPro"/>
</dbReference>
<dbReference type="Gene3D" id="3.40.850.10">
    <property type="entry name" value="Kinesin motor domain"/>
    <property type="match status" value="1"/>
</dbReference>
<gene>
    <name evidence="5" type="ORF">N7482_000222</name>
</gene>
<evidence type="ECO:0000313" key="5">
    <source>
        <dbReference type="EMBL" id="KAJ5174345.1"/>
    </source>
</evidence>
<proteinExistence type="inferred from homology"/>
<dbReference type="InterPro" id="IPR027640">
    <property type="entry name" value="Kinesin-like_fam"/>
</dbReference>
<reference evidence="5" key="2">
    <citation type="journal article" date="2023" name="IMA Fungus">
        <title>Comparative genomic study of the Penicillium genus elucidates a diverse pangenome and 15 lateral gene transfer events.</title>
        <authorList>
            <person name="Petersen C."/>
            <person name="Sorensen T."/>
            <person name="Nielsen M.R."/>
            <person name="Sondergaard T.E."/>
            <person name="Sorensen J.L."/>
            <person name="Fitzpatrick D.A."/>
            <person name="Frisvad J.C."/>
            <person name="Nielsen K.L."/>
        </authorList>
    </citation>
    <scope>NUCLEOTIDE SEQUENCE</scope>
    <source>
        <strain evidence="5">IBT 26290</strain>
    </source>
</reference>
<dbReference type="InterPro" id="IPR027417">
    <property type="entry name" value="P-loop_NTPase"/>
</dbReference>
<organism evidence="5 6">
    <name type="scientific">Penicillium canariense</name>
    <dbReference type="NCBI Taxonomy" id="189055"/>
    <lineage>
        <taxon>Eukaryota</taxon>
        <taxon>Fungi</taxon>
        <taxon>Dikarya</taxon>
        <taxon>Ascomycota</taxon>
        <taxon>Pezizomycotina</taxon>
        <taxon>Eurotiomycetes</taxon>
        <taxon>Eurotiomycetidae</taxon>
        <taxon>Eurotiales</taxon>
        <taxon>Aspergillaceae</taxon>
        <taxon>Penicillium</taxon>
    </lineage>
</organism>
<name>A0A9W9IBG0_9EURO</name>
<reference evidence="5" key="1">
    <citation type="submission" date="2022-11" db="EMBL/GenBank/DDBJ databases">
        <authorList>
            <person name="Petersen C."/>
        </authorList>
    </citation>
    <scope>NUCLEOTIDE SEQUENCE</scope>
    <source>
        <strain evidence="5">IBT 26290</strain>
    </source>
</reference>
<comment type="caution">
    <text evidence="5">The sequence shown here is derived from an EMBL/GenBank/DDBJ whole genome shotgun (WGS) entry which is preliminary data.</text>
</comment>
<dbReference type="EMBL" id="JAPQKN010000001">
    <property type="protein sequence ID" value="KAJ5174345.1"/>
    <property type="molecule type" value="Genomic_DNA"/>
</dbReference>
<accession>A0A9W9IBG0</accession>
<dbReference type="RefSeq" id="XP_056545953.1">
    <property type="nucleotide sequence ID" value="XM_056682347.1"/>
</dbReference>
<keyword evidence="2" id="KW-0175">Coiled coil</keyword>
<dbReference type="PRINTS" id="PR00380">
    <property type="entry name" value="KINESINHEAVY"/>
</dbReference>
<feature type="binding site" evidence="1">
    <location>
        <begin position="109"/>
        <end position="116"/>
    </location>
    <ligand>
        <name>ATP</name>
        <dbReference type="ChEBI" id="CHEBI:30616"/>
    </ligand>
</feature>
<feature type="domain" description="Kinesin motor" evidence="4">
    <location>
        <begin position="2"/>
        <end position="352"/>
    </location>
</feature>
<evidence type="ECO:0000313" key="6">
    <source>
        <dbReference type="Proteomes" id="UP001149163"/>
    </source>
</evidence>
<keyword evidence="1" id="KW-0505">Motor protein</keyword>
<evidence type="ECO:0000259" key="4">
    <source>
        <dbReference type="PROSITE" id="PS50067"/>
    </source>
</evidence>
<feature type="coiled-coil region" evidence="2">
    <location>
        <begin position="496"/>
        <end position="523"/>
    </location>
</feature>
<comment type="similarity">
    <text evidence="1">Belongs to the TRAFAC class myosin-kinesin ATPase superfamily. Kinesin family.</text>
</comment>
<dbReference type="Gene3D" id="1.10.150.320">
    <property type="entry name" value="Photosystem II 12 kDa extrinsic protein"/>
    <property type="match status" value="1"/>
</dbReference>
<dbReference type="GO" id="GO:0008017">
    <property type="term" value="F:microtubule binding"/>
    <property type="evidence" value="ECO:0007669"/>
    <property type="project" value="InterPro"/>
</dbReference>
<dbReference type="PANTHER" id="PTHR47969">
    <property type="entry name" value="CHROMOSOME-ASSOCIATED KINESIN KIF4A-RELATED"/>
    <property type="match status" value="1"/>
</dbReference>
<dbReference type="OrthoDB" id="3176171at2759"/>
<dbReference type="CDD" id="cd00106">
    <property type="entry name" value="KISc"/>
    <property type="match status" value="1"/>
</dbReference>
<evidence type="ECO:0000256" key="3">
    <source>
        <dbReference type="SAM" id="MobiDB-lite"/>
    </source>
</evidence>
<sequence length="753" mass="83130">MSVRVVARVRPLLKSERELDVILRTGASAGAAETKSQQSLNGDRKLAALRDRDNVVRIPNPKNEGEEYTFQFNAVYDADVAQQELFDAEVAPTIKHLFNGFDITLFAYGVTGTGKTHTMRGGKSLADRGVIPRLLSGIYRRSRKMEKDSNGETTVQVSLSYYEIYNDKVYDLFEPPEKRTLAGLPLRDNGGKTVVCGLTEKTCTSLKEFEGLYDQANTNRSTSATKLNAHSSRSHAILGVKVTITTPEKTRISTASAIDLAGSEDNRRTENDKERMVESASINKSLFVLAQCVEAITKKQHRIPYRESKMTRILSLGQNNGLTVMILNLAPVRSYHLDTISSLNVANRTRKIEVREVENDPIFKGPARPSARPSMAASRKPLQPLTASVNVNMPAAVAKDPTQKDDDKPLKAFSVYSDRSQPKPVTQIRKAEMPKRTSLSSEAHPIRTLKPPRPTFAPSQAPLSYGDISAARIEEMVEKKVEEILAVRAVSEQSRQTQVHELNEQLQRRLEQLEQRIEGTEDARAEGLSYLLMAKQHHARGENSSALRMYQLALPHFPHNEKLASKIAALKESLHGNSKARQSIAPVSPPKGRFGSMLSLKKEPTLTLGKRQVGDMDDDDVDRVGGGGFSSGEESILPVSKKRATVKALRHRLGDRSALDDYKDPSVSPRTIHLLSIINSRDVSQIKLLKGVGAKKAEAIVDCLCEMDQASLTTADEMISDHPQFQVSSLAELSTLKGVGVRTVENMRNGVLV</sequence>
<dbReference type="Proteomes" id="UP001149163">
    <property type="component" value="Unassembled WGS sequence"/>
</dbReference>
<keyword evidence="6" id="KW-1185">Reference proteome</keyword>
<evidence type="ECO:0000256" key="2">
    <source>
        <dbReference type="SAM" id="Coils"/>
    </source>
</evidence>
<dbReference type="SMART" id="SM00129">
    <property type="entry name" value="KISc"/>
    <property type="match status" value="1"/>
</dbReference>
<dbReference type="GO" id="GO:0051231">
    <property type="term" value="P:spindle elongation"/>
    <property type="evidence" value="ECO:0007669"/>
    <property type="project" value="TreeGrafter"/>
</dbReference>
<dbReference type="GeneID" id="81421523"/>
<protein>
    <recommendedName>
        <fullName evidence="4">Kinesin motor domain-containing protein</fullName>
    </recommendedName>
</protein>
<dbReference type="PROSITE" id="PS50067">
    <property type="entry name" value="KINESIN_MOTOR_2"/>
    <property type="match status" value="1"/>
</dbReference>
<keyword evidence="1" id="KW-0067">ATP-binding</keyword>
<feature type="compositionally biased region" description="Basic and acidic residues" evidence="3">
    <location>
        <begin position="401"/>
        <end position="410"/>
    </location>
</feature>
<dbReference type="GO" id="GO:0005524">
    <property type="term" value="F:ATP binding"/>
    <property type="evidence" value="ECO:0007669"/>
    <property type="project" value="UniProtKB-UniRule"/>
</dbReference>
<dbReference type="Pfam" id="PF00225">
    <property type="entry name" value="Kinesin"/>
    <property type="match status" value="1"/>
</dbReference>
<dbReference type="GO" id="GO:0003777">
    <property type="term" value="F:microtubule motor activity"/>
    <property type="evidence" value="ECO:0007669"/>
    <property type="project" value="InterPro"/>
</dbReference>
<dbReference type="GO" id="GO:0005875">
    <property type="term" value="C:microtubule associated complex"/>
    <property type="evidence" value="ECO:0007669"/>
    <property type="project" value="TreeGrafter"/>
</dbReference>
<keyword evidence="1" id="KW-0547">Nucleotide-binding</keyword>
<dbReference type="SUPFAM" id="SSF52540">
    <property type="entry name" value="P-loop containing nucleoside triphosphate hydrolases"/>
    <property type="match status" value="1"/>
</dbReference>
<feature type="region of interest" description="Disordered" evidence="3">
    <location>
        <begin position="397"/>
        <end position="461"/>
    </location>
</feature>
<dbReference type="AlphaFoldDB" id="A0A9W9IBG0"/>
<dbReference type="InterPro" id="IPR001752">
    <property type="entry name" value="Kinesin_motor_dom"/>
</dbReference>
<dbReference type="FunFam" id="3.40.850.10:FF:000072">
    <property type="entry name" value="Kinesin family protein"/>
    <property type="match status" value="1"/>
</dbReference>